<feature type="binding site" evidence="14">
    <location>
        <begin position="122"/>
        <end position="126"/>
    </location>
    <ligand>
        <name>GTP</name>
        <dbReference type="ChEBI" id="CHEBI:37565"/>
    </ligand>
</feature>
<dbReference type="InterPro" id="IPR044139">
    <property type="entry name" value="CysN_NoDQ_III"/>
</dbReference>
<evidence type="ECO:0000256" key="13">
    <source>
        <dbReference type="ARBA" id="ARBA00049370"/>
    </source>
</evidence>
<dbReference type="InterPro" id="IPR009000">
    <property type="entry name" value="Transl_B-barrel_sf"/>
</dbReference>
<dbReference type="NCBIfam" id="NF004035">
    <property type="entry name" value="PRK05506.1"/>
    <property type="match status" value="1"/>
</dbReference>
<comment type="catalytic activity">
    <reaction evidence="1 15">
        <text>adenosine 5'-phosphosulfate + ATP = 3'-phosphoadenylyl sulfate + ADP + H(+)</text>
        <dbReference type="Rhea" id="RHEA:24152"/>
        <dbReference type="ChEBI" id="CHEBI:15378"/>
        <dbReference type="ChEBI" id="CHEBI:30616"/>
        <dbReference type="ChEBI" id="CHEBI:58243"/>
        <dbReference type="ChEBI" id="CHEBI:58339"/>
        <dbReference type="ChEBI" id="CHEBI:456216"/>
        <dbReference type="EC" id="2.7.1.25"/>
    </reaction>
</comment>
<dbReference type="Pfam" id="PF01583">
    <property type="entry name" value="APS_kinase"/>
    <property type="match status" value="1"/>
</dbReference>
<dbReference type="GO" id="GO:0004020">
    <property type="term" value="F:adenylylsulfate kinase activity"/>
    <property type="evidence" value="ECO:0007669"/>
    <property type="project" value="UniProtKB-UniRule"/>
</dbReference>
<keyword evidence="12" id="KW-0511">Multifunctional enzyme</keyword>
<accession>A0A5E4XT37</accession>
<keyword evidence="5" id="KW-0536">Nodulation</keyword>
<dbReference type="InterPro" id="IPR054696">
    <property type="entry name" value="GTP-eEF1A_C"/>
</dbReference>
<evidence type="ECO:0000256" key="8">
    <source>
        <dbReference type="ARBA" id="ARBA00022741"/>
    </source>
</evidence>
<keyword evidence="10 14" id="KW-0067">ATP-binding</keyword>
<comment type="subunit">
    <text evidence="14">Heterodimer composed of CysD, the smaller subunit, and CysN.</text>
</comment>
<dbReference type="PANTHER" id="PTHR23115">
    <property type="entry name" value="TRANSLATION FACTOR"/>
    <property type="match status" value="1"/>
</dbReference>
<dbReference type="GO" id="GO:0003924">
    <property type="term" value="F:GTPase activity"/>
    <property type="evidence" value="ECO:0007669"/>
    <property type="project" value="InterPro"/>
</dbReference>
<evidence type="ECO:0000313" key="18">
    <source>
        <dbReference type="Proteomes" id="UP000334380"/>
    </source>
</evidence>
<evidence type="ECO:0000256" key="2">
    <source>
        <dbReference type="ARBA" id="ARBA00002357"/>
    </source>
</evidence>
<dbReference type="InterPro" id="IPR041757">
    <property type="entry name" value="CysN_GTP-bd"/>
</dbReference>
<comment type="function">
    <text evidence="14">With CysD forms the ATP sulfurylase (ATPS) that catalyzes the adenylation of sulfate producing adenosine 5'-phosphosulfate (APS) and diphosphate, the first enzymatic step in sulfur assimilation pathway. APS synthesis involves the formation of a high-energy phosphoric-sulfuric acid anhydride bond driven by GTP hydrolysis by CysN coupled to ATP hydrolysis by CysD.</text>
</comment>
<dbReference type="HAMAP" id="MF_00065">
    <property type="entry name" value="Adenylyl_sulf_kinase"/>
    <property type="match status" value="1"/>
</dbReference>
<dbReference type="CDD" id="cd04095">
    <property type="entry name" value="CysN_NoDQ_III"/>
    <property type="match status" value="1"/>
</dbReference>
<dbReference type="NCBIfam" id="NF003478">
    <property type="entry name" value="PRK05124.1"/>
    <property type="match status" value="1"/>
</dbReference>
<evidence type="ECO:0000256" key="14">
    <source>
        <dbReference type="HAMAP-Rule" id="MF_00062"/>
    </source>
</evidence>
<dbReference type="InterPro" id="IPR011779">
    <property type="entry name" value="SO4_adenylTrfase_lsu"/>
</dbReference>
<dbReference type="InterPro" id="IPR002891">
    <property type="entry name" value="APS"/>
</dbReference>
<gene>
    <name evidence="14" type="primary">cysN</name>
    <name evidence="15" type="synonym">cysC</name>
    <name evidence="17" type="ORF">PTE31013_04106</name>
</gene>
<evidence type="ECO:0000256" key="11">
    <source>
        <dbReference type="ARBA" id="ARBA00023134"/>
    </source>
</evidence>
<dbReference type="GO" id="GO:0005525">
    <property type="term" value="F:GTP binding"/>
    <property type="evidence" value="ECO:0007669"/>
    <property type="project" value="UniProtKB-UniRule"/>
</dbReference>
<dbReference type="GO" id="GO:0070814">
    <property type="term" value="P:hydrogen sulfide biosynthetic process"/>
    <property type="evidence" value="ECO:0007669"/>
    <property type="project" value="UniProtKB-UniRule"/>
</dbReference>
<dbReference type="GO" id="GO:0005524">
    <property type="term" value="F:ATP binding"/>
    <property type="evidence" value="ECO:0007669"/>
    <property type="project" value="UniProtKB-UniRule"/>
</dbReference>
<evidence type="ECO:0000256" key="6">
    <source>
        <dbReference type="ARBA" id="ARBA00022679"/>
    </source>
</evidence>
<dbReference type="FunFam" id="3.40.50.300:FF:000212">
    <property type="entry name" value="Adenylyl-sulfate kinase"/>
    <property type="match status" value="1"/>
</dbReference>
<dbReference type="Pfam" id="PF22594">
    <property type="entry name" value="GTP-eEF1A_C"/>
    <property type="match status" value="1"/>
</dbReference>
<dbReference type="UniPathway" id="UPA00140">
    <property type="reaction ID" value="UER00204"/>
</dbReference>
<feature type="binding site" evidence="14">
    <location>
        <begin position="177"/>
        <end position="180"/>
    </location>
    <ligand>
        <name>GTP</name>
        <dbReference type="ChEBI" id="CHEBI:37565"/>
    </ligand>
</feature>
<dbReference type="GO" id="GO:0000103">
    <property type="term" value="P:sulfate assimilation"/>
    <property type="evidence" value="ECO:0007669"/>
    <property type="project" value="UniProtKB-UniRule"/>
</dbReference>
<evidence type="ECO:0000313" key="17">
    <source>
        <dbReference type="EMBL" id="VVE39519.1"/>
    </source>
</evidence>
<dbReference type="InterPro" id="IPR027417">
    <property type="entry name" value="P-loop_NTPase"/>
</dbReference>
<dbReference type="Proteomes" id="UP000334380">
    <property type="component" value="Unassembled WGS sequence"/>
</dbReference>
<evidence type="ECO:0000256" key="1">
    <source>
        <dbReference type="ARBA" id="ARBA00001823"/>
    </source>
</evidence>
<dbReference type="PRINTS" id="PR00315">
    <property type="entry name" value="ELONGATNFCT"/>
</dbReference>
<evidence type="ECO:0000256" key="5">
    <source>
        <dbReference type="ARBA" id="ARBA00022458"/>
    </source>
</evidence>
<dbReference type="SUPFAM" id="SSF50465">
    <property type="entry name" value="EF-Tu/eEF-1alpha/eIF2-gamma C-terminal domain"/>
    <property type="match status" value="1"/>
</dbReference>
<dbReference type="CDD" id="cd03695">
    <property type="entry name" value="CysN_NodQ_II"/>
    <property type="match status" value="1"/>
</dbReference>
<dbReference type="PROSITE" id="PS51722">
    <property type="entry name" value="G_TR_2"/>
    <property type="match status" value="1"/>
</dbReference>
<keyword evidence="15" id="KW-0597">Phosphoprotein</keyword>
<comment type="similarity">
    <text evidence="15">Belongs to the APS kinase family.</text>
</comment>
<protein>
    <recommendedName>
        <fullName evidence="14 15">Multifunctional fusion protein</fullName>
    </recommendedName>
    <domain>
        <recommendedName>
            <fullName evidence="14">Sulfate adenylyltransferase subunit 1</fullName>
            <ecNumber evidence="14">2.7.7.4</ecNumber>
        </recommendedName>
        <alternativeName>
            <fullName evidence="14">ATP-sulfurylase large subunit</fullName>
        </alternativeName>
        <alternativeName>
            <fullName evidence="14">Sulfate adenylate transferase</fullName>
            <shortName evidence="14">SAT</shortName>
        </alternativeName>
    </domain>
    <domain>
        <recommendedName>
            <fullName evidence="15">Adenylyl-sulfate kinase</fullName>
            <ecNumber evidence="15">2.7.1.25</ecNumber>
        </recommendedName>
        <alternativeName>
            <fullName evidence="15">APS kinase</fullName>
        </alternativeName>
        <alternativeName>
            <fullName evidence="15">ATP adenosine-5'-phosphosulfate 3'-phosphotransferase</fullName>
        </alternativeName>
        <alternativeName>
            <fullName evidence="15">Adenosine-5'-phosphosulfate kinase</fullName>
        </alternativeName>
    </domain>
</protein>
<comment type="pathway">
    <text evidence="15">Sulfur metabolism; hydrogen sulfide biosynthesis; sulfite from sulfate: step 2/3.</text>
</comment>
<comment type="similarity">
    <text evidence="4">In the N-terminal section; belongs to the TRAFAC class translation factor GTPase superfamily. Classic translation factor GTPase family. CysN/NodQ subfamily.</text>
</comment>
<dbReference type="AlphaFoldDB" id="A0A5E4XT37"/>
<dbReference type="SUPFAM" id="SSF52540">
    <property type="entry name" value="P-loop containing nucleoside triphosphate hydrolases"/>
    <property type="match status" value="2"/>
</dbReference>
<evidence type="ECO:0000256" key="12">
    <source>
        <dbReference type="ARBA" id="ARBA00023268"/>
    </source>
</evidence>
<dbReference type="SUPFAM" id="SSF50447">
    <property type="entry name" value="Translation proteins"/>
    <property type="match status" value="1"/>
</dbReference>
<comment type="catalytic activity">
    <reaction evidence="13 14">
        <text>sulfate + ATP + H(+) = adenosine 5'-phosphosulfate + diphosphate</text>
        <dbReference type="Rhea" id="RHEA:18133"/>
        <dbReference type="ChEBI" id="CHEBI:15378"/>
        <dbReference type="ChEBI" id="CHEBI:16189"/>
        <dbReference type="ChEBI" id="CHEBI:30616"/>
        <dbReference type="ChEBI" id="CHEBI:33019"/>
        <dbReference type="ChEBI" id="CHEBI:58243"/>
        <dbReference type="EC" id="2.7.7.4"/>
    </reaction>
</comment>
<dbReference type="EC" id="2.7.1.25" evidence="15"/>
<evidence type="ECO:0000256" key="15">
    <source>
        <dbReference type="HAMAP-Rule" id="MF_00065"/>
    </source>
</evidence>
<sequence length="641" mass="70771">MSRMPNKSQDKLRLPRQIDQVGTIEAFLAQQRDQDLLRFITCGSVDDGKSTLIGRLLWEAQQLFDDQIVTLRSESKKYGTQGDEVDFALLVDGLAAEREQGITIDVAYRFFGTSKRKFIVADTPGHEQYTRNMVTGASNADVAVLLVDARNGLLTQTRRHAFLVSLLGIRHVALAINKMDLVGFKAETFHEIREAFDAFAKPLGFASISAIPLSALRGDNITERSSQTPWYNGPTLLGYLESVTVSPQHTDRFAFPVQWVNRPDSNFRGFCGTIAGGSVRVGEEIRVTASGHKAIVSEIISMDGSLDVATSGDAVTLRLDREIDVSRGDVISSSQSPLETTDQFEATLVWMHEDAGLTGRSYDIKLSTQWASASITTIKHRIDINTASHQASKNLALNDISTCNIATSKPLVFDTYDNSPALGSFILIDRFSHTTVAAGMIRHSLRRAENVHRQPLSIARVDREKLNGHSGRVIWFTGLSGSGKSTLANALEIALHQRGMRTYLLDGDNVRQGLNKDLGFTEGDRVENIRRIAEVAKLMMDAGMIVMTAFISPFKREREMARELIGAENFLEVYVNTPLSVCEARDPKGLYKKARSGQIPNMTGINSPYEPPEHPQLIVGGQDQPTEYAVETITKTLLELA</sequence>
<dbReference type="EMBL" id="CABPRU010000012">
    <property type="protein sequence ID" value="VVE39519.1"/>
    <property type="molecule type" value="Genomic_DNA"/>
</dbReference>
<evidence type="ECO:0000256" key="4">
    <source>
        <dbReference type="ARBA" id="ARBA00007237"/>
    </source>
</evidence>
<evidence type="ECO:0000256" key="7">
    <source>
        <dbReference type="ARBA" id="ARBA00022695"/>
    </source>
</evidence>
<dbReference type="Gene3D" id="3.40.50.300">
    <property type="entry name" value="P-loop containing nucleotide triphosphate hydrolases"/>
    <property type="match status" value="2"/>
</dbReference>
<name>A0A5E4XT37_9BURK</name>
<dbReference type="InterPro" id="IPR059117">
    <property type="entry name" value="APS_kinase_dom"/>
</dbReference>
<reference evidence="17 18" key="1">
    <citation type="submission" date="2019-08" db="EMBL/GenBank/DDBJ databases">
        <authorList>
            <person name="Peeters C."/>
        </authorList>
    </citation>
    <scope>NUCLEOTIDE SEQUENCE [LARGE SCALE GENOMIC DNA]</scope>
    <source>
        <strain evidence="17 18">LMG 31013</strain>
    </source>
</reference>
<feature type="active site" description="Phosphoserine intermediate" evidence="15">
    <location>
        <position position="552"/>
    </location>
</feature>
<comment type="function">
    <text evidence="15">Catalyzes the synthesis of activated sulfate.</text>
</comment>
<dbReference type="NCBIfam" id="NF003013">
    <property type="entry name" value="PRK03846.1"/>
    <property type="match status" value="1"/>
</dbReference>
<evidence type="ECO:0000259" key="16">
    <source>
        <dbReference type="PROSITE" id="PS51722"/>
    </source>
</evidence>
<evidence type="ECO:0000256" key="3">
    <source>
        <dbReference type="ARBA" id="ARBA00005438"/>
    </source>
</evidence>
<dbReference type="EC" id="2.7.7.4" evidence="14"/>
<dbReference type="InterPro" id="IPR009001">
    <property type="entry name" value="Transl_elong_EF1A/Init_IF2_C"/>
</dbReference>
<organism evidence="17 18">
    <name type="scientific">Pandoraea terrigena</name>
    <dbReference type="NCBI Taxonomy" id="2508292"/>
    <lineage>
        <taxon>Bacteria</taxon>
        <taxon>Pseudomonadati</taxon>
        <taxon>Pseudomonadota</taxon>
        <taxon>Betaproteobacteria</taxon>
        <taxon>Burkholderiales</taxon>
        <taxon>Burkholderiaceae</taxon>
        <taxon>Pandoraea</taxon>
    </lineage>
</organism>
<dbReference type="InterPro" id="IPR031157">
    <property type="entry name" value="G_TR_CS"/>
</dbReference>
<keyword evidence="11 14" id="KW-0342">GTP-binding</keyword>
<dbReference type="InterPro" id="IPR000795">
    <property type="entry name" value="T_Tr_GTP-bd_dom"/>
</dbReference>
<dbReference type="CDD" id="cd00267">
    <property type="entry name" value="ABC_ATPase"/>
    <property type="match status" value="1"/>
</dbReference>
<feature type="binding site" evidence="15">
    <location>
        <begin position="478"/>
        <end position="485"/>
    </location>
    <ligand>
        <name>ATP</name>
        <dbReference type="ChEBI" id="CHEBI:30616"/>
    </ligand>
</feature>
<dbReference type="Pfam" id="PF00009">
    <property type="entry name" value="GTP_EFTU"/>
    <property type="match status" value="1"/>
</dbReference>
<feature type="domain" description="Tr-type G" evidence="16">
    <location>
        <begin position="34"/>
        <end position="248"/>
    </location>
</feature>
<evidence type="ECO:0000256" key="10">
    <source>
        <dbReference type="ARBA" id="ARBA00022840"/>
    </source>
</evidence>
<comment type="function">
    <text evidence="2">APS kinase catalyzes the synthesis of activated sulfate.</text>
</comment>
<dbReference type="InterPro" id="IPR050100">
    <property type="entry name" value="TRAFAC_GTPase_members"/>
</dbReference>
<dbReference type="FunFam" id="3.40.50.300:FF:000119">
    <property type="entry name" value="Sulfate adenylyltransferase subunit 1"/>
    <property type="match status" value="1"/>
</dbReference>
<proteinExistence type="inferred from homology"/>
<dbReference type="Gene3D" id="2.40.30.10">
    <property type="entry name" value="Translation factors"/>
    <property type="match status" value="2"/>
</dbReference>
<comment type="pathway">
    <text evidence="14">Sulfur metabolism; hydrogen sulfide biosynthesis; sulfite from sulfate: step 1/3.</text>
</comment>
<dbReference type="CDD" id="cd02027">
    <property type="entry name" value="APSK"/>
    <property type="match status" value="1"/>
</dbReference>
<evidence type="ECO:0000256" key="9">
    <source>
        <dbReference type="ARBA" id="ARBA00022777"/>
    </source>
</evidence>
<dbReference type="NCBIfam" id="TIGR00455">
    <property type="entry name" value="apsK"/>
    <property type="match status" value="1"/>
</dbReference>
<feature type="binding site" evidence="14">
    <location>
        <begin position="43"/>
        <end position="50"/>
    </location>
    <ligand>
        <name>GTP</name>
        <dbReference type="ChEBI" id="CHEBI:37565"/>
    </ligand>
</feature>
<dbReference type="HAMAP" id="MF_00062">
    <property type="entry name" value="Sulf_adenylyltr_sub1"/>
    <property type="match status" value="1"/>
</dbReference>
<dbReference type="PROSITE" id="PS00301">
    <property type="entry name" value="G_TR_1"/>
    <property type="match status" value="1"/>
</dbReference>
<keyword evidence="7 14" id="KW-0548">Nucleotidyltransferase</keyword>
<dbReference type="GO" id="GO:0004781">
    <property type="term" value="F:sulfate adenylyltransferase (ATP) activity"/>
    <property type="evidence" value="ECO:0007669"/>
    <property type="project" value="UniProtKB-UniRule"/>
</dbReference>
<comment type="similarity">
    <text evidence="3">In the C-terminal section; belongs to the APS kinase family.</text>
</comment>
<dbReference type="NCBIfam" id="TIGR02034">
    <property type="entry name" value="CysN"/>
    <property type="match status" value="1"/>
</dbReference>
<dbReference type="CDD" id="cd04166">
    <property type="entry name" value="CysN_ATPS"/>
    <property type="match status" value="1"/>
</dbReference>
<comment type="similarity">
    <text evidence="14">Belongs to the TRAFAC class translation factor GTPase superfamily. Classic translation factor GTPase family. CysN/NodQ subfamily.</text>
</comment>
<dbReference type="InterPro" id="IPR044138">
    <property type="entry name" value="CysN_II"/>
</dbReference>
<keyword evidence="6 14" id="KW-0808">Transferase</keyword>
<keyword evidence="9 15" id="KW-0418">Kinase</keyword>
<keyword evidence="8 14" id="KW-0547">Nucleotide-binding</keyword>
<keyword evidence="18" id="KW-1185">Reference proteome</keyword>